<keyword evidence="3" id="KW-1185">Reference proteome</keyword>
<dbReference type="EMBL" id="CP042905">
    <property type="protein sequence ID" value="QEE14236.1"/>
    <property type="molecule type" value="Genomic_DNA"/>
</dbReference>
<feature type="region of interest" description="Disordered" evidence="1">
    <location>
        <begin position="87"/>
        <end position="110"/>
    </location>
</feature>
<feature type="compositionally biased region" description="Basic and acidic residues" evidence="1">
    <location>
        <begin position="63"/>
        <end position="73"/>
    </location>
</feature>
<reference evidence="2 3" key="2">
    <citation type="journal article" date="2024" name="Int. J. Syst. Evol. Microbiol.">
        <title>Promethearchaeum syntrophicum gen. nov., sp. nov., an anaerobic, obligately syntrophic archaeon, the first isolate of the lineage 'Asgard' archaea, and proposal of the new archaeal phylum Promethearchaeota phyl. nov. and kingdom Promethearchaeati regn. nov.</title>
        <authorList>
            <person name="Imachi H."/>
            <person name="Nobu M.K."/>
            <person name="Kato S."/>
            <person name="Takaki Y."/>
            <person name="Miyazaki M."/>
            <person name="Miyata M."/>
            <person name="Ogawara M."/>
            <person name="Saito Y."/>
            <person name="Sakai S."/>
            <person name="Tahara Y.O."/>
            <person name="Takano Y."/>
            <person name="Tasumi E."/>
            <person name="Uematsu K."/>
            <person name="Yoshimura T."/>
            <person name="Itoh T."/>
            <person name="Ohkuma M."/>
            <person name="Takai K."/>
        </authorList>
    </citation>
    <scope>NUCLEOTIDE SEQUENCE [LARGE SCALE GENOMIC DNA]</scope>
    <source>
        <strain evidence="2 3">MK-D1</strain>
    </source>
</reference>
<accession>A0A5B9D5H2</accession>
<reference evidence="2 3" key="1">
    <citation type="journal article" date="2020" name="Nature">
        <title>Isolation of an archaeon at the prokaryote-eukaryote interface.</title>
        <authorList>
            <person name="Imachi H."/>
            <person name="Nobu M.K."/>
            <person name="Nakahara N."/>
            <person name="Morono Y."/>
            <person name="Ogawara M."/>
            <person name="Takaki Y."/>
            <person name="Takano Y."/>
            <person name="Uematsu K."/>
            <person name="Ikuta T."/>
            <person name="Ito M."/>
            <person name="Matsui Y."/>
            <person name="Miyazaki M."/>
            <person name="Murata K."/>
            <person name="Saito Y."/>
            <person name="Sakai S."/>
            <person name="Song C."/>
            <person name="Tasumi E."/>
            <person name="Yamanaka Y."/>
            <person name="Yamaguchi T."/>
            <person name="Kamagata Y."/>
            <person name="Tamaki H."/>
            <person name="Takai K."/>
        </authorList>
    </citation>
    <scope>NUCLEOTIDE SEQUENCE [LARGE SCALE GENOMIC DNA]</scope>
    <source>
        <strain evidence="2 3">MK-D1</strain>
    </source>
</reference>
<feature type="region of interest" description="Disordered" evidence="1">
    <location>
        <begin position="1"/>
        <end position="73"/>
    </location>
</feature>
<dbReference type="AlphaFoldDB" id="A0A5B9D5H2"/>
<evidence type="ECO:0000256" key="1">
    <source>
        <dbReference type="SAM" id="MobiDB-lite"/>
    </source>
</evidence>
<evidence type="ECO:0000313" key="2">
    <source>
        <dbReference type="EMBL" id="QEE14236.1"/>
    </source>
</evidence>
<name>A0A5B9D5H2_9ARCH</name>
<dbReference type="KEGG" id="psyt:DSAG12_00047"/>
<evidence type="ECO:0000313" key="3">
    <source>
        <dbReference type="Proteomes" id="UP000321408"/>
    </source>
</evidence>
<protein>
    <submittedName>
        <fullName evidence="2">Uncharacterized protein</fullName>
    </submittedName>
</protein>
<feature type="compositionally biased region" description="Basic and acidic residues" evidence="1">
    <location>
        <begin position="1"/>
        <end position="37"/>
    </location>
</feature>
<dbReference type="Proteomes" id="UP000321408">
    <property type="component" value="Chromosome"/>
</dbReference>
<proteinExistence type="predicted"/>
<dbReference type="GeneID" id="41328055"/>
<sequence>MVEESKDAIENPQKKKVKLDKEGEKKIKDNNEKNKNKLKEKKTKTVQKIKSKPSKTKFNKGKKNQERENLFNKELDEISKSSFARLAEPNKVDRDSHLRADKKPFLKKSE</sequence>
<dbReference type="RefSeq" id="WP_147661200.1">
    <property type="nucleotide sequence ID" value="NZ_CP042905.2"/>
</dbReference>
<gene>
    <name evidence="2" type="ORF">DSAG12_00047</name>
</gene>
<organism evidence="2 3">
    <name type="scientific">Promethearchaeum syntrophicum</name>
    <dbReference type="NCBI Taxonomy" id="2594042"/>
    <lineage>
        <taxon>Archaea</taxon>
        <taxon>Promethearchaeati</taxon>
        <taxon>Promethearchaeota</taxon>
        <taxon>Promethearchaeia</taxon>
        <taxon>Promethearchaeales</taxon>
        <taxon>Promethearchaeaceae</taxon>
        <taxon>Promethearchaeum</taxon>
    </lineage>
</organism>
<feature type="compositionally biased region" description="Basic residues" evidence="1">
    <location>
        <begin position="38"/>
        <end position="62"/>
    </location>
</feature>
<feature type="compositionally biased region" description="Basic and acidic residues" evidence="1">
    <location>
        <begin position="88"/>
        <end position="110"/>
    </location>
</feature>